<feature type="region of interest" description="Disordered" evidence="1">
    <location>
        <begin position="88"/>
        <end position="113"/>
    </location>
</feature>
<evidence type="ECO:0000313" key="3">
    <source>
        <dbReference type="WBParaSite" id="maker-E.canG7_contigs_8253-snap-gene-0.18-mRNA-1"/>
    </source>
</evidence>
<sequence length="249" mass="28460">MDLRVRALRSVQIPPQSPMEEGTMTVAPVLPYRSSTMPENLSVRLKHPNVLCANSWLKRSPSDHSEHPALRLCCSRYLDVEKRRSRPASLAPEIKHIDKSLPPPLPPKRISSQTSNLPILSLKQKEFGTETNEDGEEKEELFSQEVDTCSALQKITKRLDQLQVERSPILGHYSMLYRLDASIQMQPPQSPAFLPNTSMYLFTYTEHGLCPDLSRSQENNIGRYFKYYSKVPMRVFGSSFPFTSCILEF</sequence>
<dbReference type="AlphaFoldDB" id="A0A915EVY6"/>
<protein>
    <submittedName>
        <fullName evidence="3">Uncharacterized protein</fullName>
    </submittedName>
</protein>
<organism evidence="2 3">
    <name type="scientific">Echinococcus canadensis</name>
    <dbReference type="NCBI Taxonomy" id="519352"/>
    <lineage>
        <taxon>Eukaryota</taxon>
        <taxon>Metazoa</taxon>
        <taxon>Spiralia</taxon>
        <taxon>Lophotrochozoa</taxon>
        <taxon>Platyhelminthes</taxon>
        <taxon>Cestoda</taxon>
        <taxon>Eucestoda</taxon>
        <taxon>Cyclophyllidea</taxon>
        <taxon>Taeniidae</taxon>
        <taxon>Echinococcus</taxon>
        <taxon>Echinococcus canadensis group</taxon>
    </lineage>
</organism>
<proteinExistence type="predicted"/>
<dbReference type="WBParaSite" id="maker-E.canG7_contigs_8253-snap-gene-0.18-mRNA-1">
    <property type="protein sequence ID" value="maker-E.canG7_contigs_8253-snap-gene-0.18-mRNA-1"/>
    <property type="gene ID" value="EcG7_02945"/>
</dbReference>
<name>A0A915EVY6_9CEST</name>
<reference evidence="3" key="1">
    <citation type="submission" date="2022-11" db="UniProtKB">
        <authorList>
            <consortium name="WormBaseParasite"/>
        </authorList>
    </citation>
    <scope>IDENTIFICATION</scope>
</reference>
<keyword evidence="2" id="KW-1185">Reference proteome</keyword>
<dbReference type="Proteomes" id="UP000887562">
    <property type="component" value="Unplaced"/>
</dbReference>
<evidence type="ECO:0000256" key="1">
    <source>
        <dbReference type="SAM" id="MobiDB-lite"/>
    </source>
</evidence>
<accession>A0A915EVY6</accession>
<evidence type="ECO:0000313" key="2">
    <source>
        <dbReference type="Proteomes" id="UP000887562"/>
    </source>
</evidence>